<dbReference type="InterPro" id="IPR013087">
    <property type="entry name" value="Znf_C2H2_type"/>
</dbReference>
<dbReference type="SUPFAM" id="SSF57667">
    <property type="entry name" value="beta-beta-alpha zinc fingers"/>
    <property type="match status" value="1"/>
</dbReference>
<evidence type="ECO:0000256" key="1">
    <source>
        <dbReference type="PROSITE-ProRule" id="PRU00042"/>
    </source>
</evidence>
<keyword evidence="1" id="KW-0479">Metal-binding</keyword>
<dbReference type="InterPro" id="IPR036236">
    <property type="entry name" value="Znf_C2H2_sf"/>
</dbReference>
<evidence type="ECO:0000256" key="2">
    <source>
        <dbReference type="SAM" id="MobiDB-lite"/>
    </source>
</evidence>
<dbReference type="PROSITE" id="PS00028">
    <property type="entry name" value="ZINC_FINGER_C2H2_1"/>
    <property type="match status" value="1"/>
</dbReference>
<feature type="compositionally biased region" description="Low complexity" evidence="2">
    <location>
        <begin position="53"/>
        <end position="62"/>
    </location>
</feature>
<evidence type="ECO:0000259" key="3">
    <source>
        <dbReference type="PROSITE" id="PS50157"/>
    </source>
</evidence>
<dbReference type="GO" id="GO:0008270">
    <property type="term" value="F:zinc ion binding"/>
    <property type="evidence" value="ECO:0007669"/>
    <property type="project" value="UniProtKB-KW"/>
</dbReference>
<dbReference type="Gene3D" id="3.30.160.60">
    <property type="entry name" value="Classic Zinc Finger"/>
    <property type="match status" value="1"/>
</dbReference>
<organism evidence="4 5">
    <name type="scientific">Araneus ventricosus</name>
    <name type="common">Orbweaver spider</name>
    <name type="synonym">Epeira ventricosa</name>
    <dbReference type="NCBI Taxonomy" id="182803"/>
    <lineage>
        <taxon>Eukaryota</taxon>
        <taxon>Metazoa</taxon>
        <taxon>Ecdysozoa</taxon>
        <taxon>Arthropoda</taxon>
        <taxon>Chelicerata</taxon>
        <taxon>Arachnida</taxon>
        <taxon>Araneae</taxon>
        <taxon>Araneomorphae</taxon>
        <taxon>Entelegynae</taxon>
        <taxon>Araneoidea</taxon>
        <taxon>Araneidae</taxon>
        <taxon>Araneus</taxon>
    </lineage>
</organism>
<dbReference type="Proteomes" id="UP000499080">
    <property type="component" value="Unassembled WGS sequence"/>
</dbReference>
<dbReference type="AlphaFoldDB" id="A0A4Y2PW39"/>
<feature type="region of interest" description="Disordered" evidence="2">
    <location>
        <begin position="41"/>
        <end position="62"/>
    </location>
</feature>
<dbReference type="EMBL" id="BGPR01012217">
    <property type="protein sequence ID" value="GBN55093.1"/>
    <property type="molecule type" value="Genomic_DNA"/>
</dbReference>
<protein>
    <recommendedName>
        <fullName evidence="3">C2H2-type domain-containing protein</fullName>
    </recommendedName>
</protein>
<evidence type="ECO:0000313" key="5">
    <source>
        <dbReference type="Proteomes" id="UP000499080"/>
    </source>
</evidence>
<dbReference type="SMART" id="SM00355">
    <property type="entry name" value="ZnF_C2H2"/>
    <property type="match status" value="1"/>
</dbReference>
<sequence length="104" mass="12430">MKFYRVDKLQEHMRRRTREKKTYLCEQCDQVFPRMSDLLRHKRTDHSAPPDPRIAAAAPRARNSGRNSLRVYYSHFMTPTNAGKWDLLLSFEEVRPQIHDMIVD</sequence>
<keyword evidence="1" id="KW-0863">Zinc-finger</keyword>
<keyword evidence="1" id="KW-0862">Zinc</keyword>
<evidence type="ECO:0000313" key="4">
    <source>
        <dbReference type="EMBL" id="GBN55093.1"/>
    </source>
</evidence>
<feature type="domain" description="C2H2-type" evidence="3">
    <location>
        <begin position="23"/>
        <end position="51"/>
    </location>
</feature>
<proteinExistence type="predicted"/>
<reference evidence="4 5" key="1">
    <citation type="journal article" date="2019" name="Sci. Rep.">
        <title>Orb-weaving spider Araneus ventricosus genome elucidates the spidroin gene catalogue.</title>
        <authorList>
            <person name="Kono N."/>
            <person name="Nakamura H."/>
            <person name="Ohtoshi R."/>
            <person name="Moran D.A.P."/>
            <person name="Shinohara A."/>
            <person name="Yoshida Y."/>
            <person name="Fujiwara M."/>
            <person name="Mori M."/>
            <person name="Tomita M."/>
            <person name="Arakawa K."/>
        </authorList>
    </citation>
    <scope>NUCLEOTIDE SEQUENCE [LARGE SCALE GENOMIC DNA]</scope>
</reference>
<keyword evidence="5" id="KW-1185">Reference proteome</keyword>
<name>A0A4Y2PW39_ARAVE</name>
<comment type="caution">
    <text evidence="4">The sequence shown here is derived from an EMBL/GenBank/DDBJ whole genome shotgun (WGS) entry which is preliminary data.</text>
</comment>
<accession>A0A4Y2PW39</accession>
<gene>
    <name evidence="4" type="ORF">AVEN_25256_1</name>
</gene>
<dbReference type="PROSITE" id="PS50157">
    <property type="entry name" value="ZINC_FINGER_C2H2_2"/>
    <property type="match status" value="1"/>
</dbReference>
<dbReference type="Pfam" id="PF00096">
    <property type="entry name" value="zf-C2H2"/>
    <property type="match status" value="1"/>
</dbReference>